<dbReference type="AlphaFoldDB" id="A0AAV1HXQ8"/>
<feature type="region of interest" description="Disordered" evidence="1">
    <location>
        <begin position="603"/>
        <end position="633"/>
    </location>
</feature>
<feature type="compositionally biased region" description="Low complexity" evidence="1">
    <location>
        <begin position="152"/>
        <end position="169"/>
    </location>
</feature>
<feature type="compositionally biased region" description="Polar residues" evidence="1">
    <location>
        <begin position="133"/>
        <end position="142"/>
    </location>
</feature>
<feature type="region of interest" description="Disordered" evidence="1">
    <location>
        <begin position="125"/>
        <end position="170"/>
    </location>
</feature>
<gene>
    <name evidence="2" type="ORF">CVIRNUC_001518</name>
</gene>
<feature type="region of interest" description="Disordered" evidence="1">
    <location>
        <begin position="413"/>
        <end position="435"/>
    </location>
</feature>
<proteinExistence type="predicted"/>
<feature type="compositionally biased region" description="Low complexity" evidence="1">
    <location>
        <begin position="414"/>
        <end position="427"/>
    </location>
</feature>
<keyword evidence="3" id="KW-1185">Reference proteome</keyword>
<sequence>MLGGGLRFTAAAPAADLLLKPLLRKPLLAAGAGAEPLIFEGAPCLGEDLSLPIWAFSARARSTAGRAPVVVSLSQPKVKPDAMKLSPGVHGLWCQGQLQERACSQLTTEHCTDWPASATCGSKPDGHGPACLSMQQQPTRPQCLSEAPPPRNSASAAATSSSIAADSKAPSTNLEIYPSGMLCSDLQPRRALALLPFQGTGSSTAADSGRAEQMLQGSHAGAQASDPQMEAILCSDNQSSKEQSWNDRAPWQACRDEAAQDVRRDQEGSVIRQMTSPRGMVPEVGALLDPFWGAAMATSFSRDAHHEEMPPQSAQAAADTSGHEAELSGGANHGCPRHSHAGVIERLVREAEEGEQCMEQPGTSAARPGADRPKLETEDGLRWLLPAATLQQQAASLRTQLRHLREELQGDIHSAPAASGTPAATGSQETLHNSDARSLGQVLWASQQAGAGGLSRGDSASSGSSAFSVDVLAESWEGIMQDSTAATVQREPLMLKGPSQLHENVEQSRLMTDHGAAAEPGNAGLAQCSHLDSEAVSSTAAAAGDSSSPVPAQKEGVLSVWSSQTRSPHTPLQDQDPGAVPSGHSAAAPSPAVGAALLAHPEAHGAMPRASPASAASNGAMPHASPASAASSSELRDAVSPAVCGDTPSACMLSTDSLLHCFSDSDEEGELARLEAKYGIYM</sequence>
<dbReference type="EMBL" id="CAUYUE010000002">
    <property type="protein sequence ID" value="CAK0744062.1"/>
    <property type="molecule type" value="Genomic_DNA"/>
</dbReference>
<organism evidence="2 3">
    <name type="scientific">Coccomyxa viridis</name>
    <dbReference type="NCBI Taxonomy" id="1274662"/>
    <lineage>
        <taxon>Eukaryota</taxon>
        <taxon>Viridiplantae</taxon>
        <taxon>Chlorophyta</taxon>
        <taxon>core chlorophytes</taxon>
        <taxon>Trebouxiophyceae</taxon>
        <taxon>Trebouxiophyceae incertae sedis</taxon>
        <taxon>Coccomyxaceae</taxon>
        <taxon>Coccomyxa</taxon>
    </lineage>
</organism>
<evidence type="ECO:0000256" key="1">
    <source>
        <dbReference type="SAM" id="MobiDB-lite"/>
    </source>
</evidence>
<accession>A0AAV1HXQ8</accession>
<feature type="compositionally biased region" description="Low complexity" evidence="1">
    <location>
        <begin position="537"/>
        <end position="548"/>
    </location>
</feature>
<evidence type="ECO:0000313" key="3">
    <source>
        <dbReference type="Proteomes" id="UP001314263"/>
    </source>
</evidence>
<feature type="region of interest" description="Disordered" evidence="1">
    <location>
        <begin position="537"/>
        <end position="589"/>
    </location>
</feature>
<comment type="caution">
    <text evidence="2">The sequence shown here is derived from an EMBL/GenBank/DDBJ whole genome shotgun (WGS) entry which is preliminary data.</text>
</comment>
<dbReference type="Proteomes" id="UP001314263">
    <property type="component" value="Unassembled WGS sequence"/>
</dbReference>
<evidence type="ECO:0000313" key="2">
    <source>
        <dbReference type="EMBL" id="CAK0744062.1"/>
    </source>
</evidence>
<name>A0AAV1HXQ8_9CHLO</name>
<feature type="compositionally biased region" description="Polar residues" evidence="1">
    <location>
        <begin position="560"/>
        <end position="573"/>
    </location>
</feature>
<feature type="region of interest" description="Disordered" evidence="1">
    <location>
        <begin position="302"/>
        <end position="338"/>
    </location>
</feature>
<feature type="region of interest" description="Disordered" evidence="1">
    <location>
        <begin position="200"/>
        <end position="225"/>
    </location>
</feature>
<feature type="compositionally biased region" description="Low complexity" evidence="1">
    <location>
        <begin position="577"/>
        <end position="589"/>
    </location>
</feature>
<protein>
    <submittedName>
        <fullName evidence="2">Uncharacterized protein</fullName>
    </submittedName>
</protein>
<reference evidence="2 3" key="1">
    <citation type="submission" date="2023-10" db="EMBL/GenBank/DDBJ databases">
        <authorList>
            <person name="Maclean D."/>
            <person name="Macfadyen A."/>
        </authorList>
    </citation>
    <scope>NUCLEOTIDE SEQUENCE [LARGE SCALE GENOMIC DNA]</scope>
</reference>